<reference evidence="2" key="2">
    <citation type="submission" date="2020-05" db="UniProtKB">
        <authorList>
            <consortium name="EnsemblMetazoa"/>
        </authorList>
    </citation>
    <scope>IDENTIFICATION</scope>
    <source>
        <strain evidence="2">IAEA</strain>
    </source>
</reference>
<keyword evidence="3" id="KW-1185">Reference proteome</keyword>
<name>A0A1A9X1B6_9MUSC</name>
<dbReference type="STRING" id="37001.A0A1A9X1B6"/>
<feature type="region of interest" description="Disordered" evidence="1">
    <location>
        <begin position="42"/>
        <end position="69"/>
    </location>
</feature>
<dbReference type="AlphaFoldDB" id="A0A1A9X1B6"/>
<protein>
    <submittedName>
        <fullName evidence="2">Uncharacterized protein</fullName>
    </submittedName>
</protein>
<feature type="compositionally biased region" description="Polar residues" evidence="1">
    <location>
        <begin position="54"/>
        <end position="66"/>
    </location>
</feature>
<dbReference type="VEuPathDB" id="VectorBase:GBRI040574"/>
<reference evidence="3" key="1">
    <citation type="submission" date="2014-03" db="EMBL/GenBank/DDBJ databases">
        <authorList>
            <person name="Aksoy S."/>
            <person name="Warren W."/>
            <person name="Wilson R.K."/>
        </authorList>
    </citation>
    <scope>NUCLEOTIDE SEQUENCE [LARGE SCALE GENOMIC DNA]</scope>
    <source>
        <strain evidence="3">IAEA</strain>
    </source>
</reference>
<dbReference type="Proteomes" id="UP000091820">
    <property type="component" value="Unassembled WGS sequence"/>
</dbReference>
<evidence type="ECO:0000313" key="2">
    <source>
        <dbReference type="EnsemblMetazoa" id="GBRI040574-PA"/>
    </source>
</evidence>
<organism evidence="2 3">
    <name type="scientific">Glossina brevipalpis</name>
    <dbReference type="NCBI Taxonomy" id="37001"/>
    <lineage>
        <taxon>Eukaryota</taxon>
        <taxon>Metazoa</taxon>
        <taxon>Ecdysozoa</taxon>
        <taxon>Arthropoda</taxon>
        <taxon>Hexapoda</taxon>
        <taxon>Insecta</taxon>
        <taxon>Pterygota</taxon>
        <taxon>Neoptera</taxon>
        <taxon>Endopterygota</taxon>
        <taxon>Diptera</taxon>
        <taxon>Brachycera</taxon>
        <taxon>Muscomorpha</taxon>
        <taxon>Hippoboscoidea</taxon>
        <taxon>Glossinidae</taxon>
        <taxon>Glossina</taxon>
    </lineage>
</organism>
<dbReference type="EnsemblMetazoa" id="GBRI040574-RA">
    <property type="protein sequence ID" value="GBRI040574-PA"/>
    <property type="gene ID" value="GBRI040574"/>
</dbReference>
<evidence type="ECO:0000256" key="1">
    <source>
        <dbReference type="SAM" id="MobiDB-lite"/>
    </source>
</evidence>
<accession>A0A1A9X1B6</accession>
<evidence type="ECO:0000313" key="3">
    <source>
        <dbReference type="Proteomes" id="UP000091820"/>
    </source>
</evidence>
<sequence length="100" mass="11058">MENVIPVAAATAVQPPVKKSSSTLSVDRAAFLLLRVKKAFKRKRQQRKEKQSQAVNATQTTSSRSSCKVPPALLRSRTLPAIIVPGLPVLSQYHWDMLAY</sequence>
<proteinExistence type="predicted"/>